<keyword evidence="2" id="KW-0378">Hydrolase</keyword>
<gene>
    <name evidence="4" type="ORF">L1049_027165</name>
</gene>
<evidence type="ECO:0000259" key="3">
    <source>
        <dbReference type="SMART" id="SM00128"/>
    </source>
</evidence>
<dbReference type="InterPro" id="IPR036691">
    <property type="entry name" value="Endo/exonu/phosph_ase_sf"/>
</dbReference>
<reference evidence="4 5" key="1">
    <citation type="journal article" date="2024" name="Plant J.">
        <title>Genome sequences and population genomics reveal climatic adaptation and genomic divergence between two closely related sweetgum species.</title>
        <authorList>
            <person name="Xu W.Q."/>
            <person name="Ren C.Q."/>
            <person name="Zhang X.Y."/>
            <person name="Comes H.P."/>
            <person name="Liu X.H."/>
            <person name="Li Y.G."/>
            <person name="Kettle C.J."/>
            <person name="Jalonen R."/>
            <person name="Gaisberger H."/>
            <person name="Ma Y.Z."/>
            <person name="Qiu Y.X."/>
        </authorList>
    </citation>
    <scope>NUCLEOTIDE SEQUENCE [LARGE SCALE GENOMIC DNA]</scope>
    <source>
        <strain evidence="4">Hangzhou</strain>
    </source>
</reference>
<evidence type="ECO:0000313" key="4">
    <source>
        <dbReference type="EMBL" id="KAK9266906.1"/>
    </source>
</evidence>
<dbReference type="SUPFAM" id="SSF56219">
    <property type="entry name" value="DNase I-like"/>
    <property type="match status" value="1"/>
</dbReference>
<evidence type="ECO:0000256" key="2">
    <source>
        <dbReference type="ARBA" id="ARBA00022801"/>
    </source>
</evidence>
<dbReference type="PANTHER" id="PTHR45666:SF21">
    <property type="entry name" value="TYPE I INOSITOL POLYPHOSPHATE 5-PHOSPHATASE 2"/>
    <property type="match status" value="1"/>
</dbReference>
<evidence type="ECO:0000256" key="1">
    <source>
        <dbReference type="ARBA" id="ARBA00010768"/>
    </source>
</evidence>
<proteinExistence type="inferred from homology"/>
<dbReference type="SMART" id="SM00128">
    <property type="entry name" value="IPPc"/>
    <property type="match status" value="1"/>
</dbReference>
<organism evidence="4 5">
    <name type="scientific">Liquidambar formosana</name>
    <name type="common">Formosan gum</name>
    <dbReference type="NCBI Taxonomy" id="63359"/>
    <lineage>
        <taxon>Eukaryota</taxon>
        <taxon>Viridiplantae</taxon>
        <taxon>Streptophyta</taxon>
        <taxon>Embryophyta</taxon>
        <taxon>Tracheophyta</taxon>
        <taxon>Spermatophyta</taxon>
        <taxon>Magnoliopsida</taxon>
        <taxon>eudicotyledons</taxon>
        <taxon>Gunneridae</taxon>
        <taxon>Pentapetalae</taxon>
        <taxon>Saxifragales</taxon>
        <taxon>Altingiaceae</taxon>
        <taxon>Liquidambar</taxon>
    </lineage>
</organism>
<protein>
    <recommendedName>
        <fullName evidence="3">Inositol polyphosphate-related phosphatase domain-containing protein</fullName>
    </recommendedName>
</protein>
<dbReference type="AlphaFoldDB" id="A0AAP0N711"/>
<dbReference type="GO" id="GO:0004439">
    <property type="term" value="F:phosphatidylinositol-4,5-bisphosphate 5-phosphatase activity"/>
    <property type="evidence" value="ECO:0007669"/>
    <property type="project" value="TreeGrafter"/>
</dbReference>
<sequence>MVGMAKNIRLKRIFSIDSDSRLDWPERSLDSMPKVFSSGSKLRRVLSSSARMGFELTENPLVLSPQNFALGGSRLKRVHYSSGNLGLMWMEQQEGPEVLDSVPVVSDRISDDEDDSFLEIPETQYDNGVIKGSGKVHPRYVRIVSKQMVGIYISVWVRRTLRRHINNLKVSPVGVGLMGYMGNKIFWFGDLNYRLNMLDTELSKGLRSGHVFDGWKEGLINFPPTYKYEIDSDRYVGENLKEGETKRSPAWCDRILWLGKGIKQLSYGRAEKRLSDHRPVSSTFLLEVEVFDHRKLQKVLNFTTAAVYPEIFLDEEGDLNLSR</sequence>
<name>A0AAP0N711_LIQFO</name>
<dbReference type="Gene3D" id="3.60.10.10">
    <property type="entry name" value="Endonuclease/exonuclease/phosphatase"/>
    <property type="match status" value="2"/>
</dbReference>
<keyword evidence="5" id="KW-1185">Reference proteome</keyword>
<dbReference type="InterPro" id="IPR000300">
    <property type="entry name" value="IPPc"/>
</dbReference>
<dbReference type="GO" id="GO:0034485">
    <property type="term" value="F:phosphatidylinositol-3,4,5-trisphosphate 5-phosphatase activity"/>
    <property type="evidence" value="ECO:0007669"/>
    <property type="project" value="TreeGrafter"/>
</dbReference>
<accession>A0AAP0N711</accession>
<evidence type="ECO:0000313" key="5">
    <source>
        <dbReference type="Proteomes" id="UP001415857"/>
    </source>
</evidence>
<feature type="domain" description="Inositol polyphosphate-related phosphatase" evidence="3">
    <location>
        <begin position="66"/>
        <end position="292"/>
    </location>
</feature>
<dbReference type="GO" id="GO:0004445">
    <property type="term" value="F:inositol-polyphosphate 5-phosphatase activity"/>
    <property type="evidence" value="ECO:0007669"/>
    <property type="project" value="InterPro"/>
</dbReference>
<dbReference type="Pfam" id="PF22669">
    <property type="entry name" value="Exo_endo_phos2"/>
    <property type="match status" value="1"/>
</dbReference>
<dbReference type="Proteomes" id="UP001415857">
    <property type="component" value="Unassembled WGS sequence"/>
</dbReference>
<dbReference type="PANTHER" id="PTHR45666">
    <property type="entry name" value="TYPE IV INOSITOL POLYPHOSPHATE 5-PHOSPHATASE 9"/>
    <property type="match status" value="1"/>
</dbReference>
<dbReference type="GO" id="GO:0046856">
    <property type="term" value="P:phosphatidylinositol dephosphorylation"/>
    <property type="evidence" value="ECO:0007669"/>
    <property type="project" value="InterPro"/>
</dbReference>
<comment type="similarity">
    <text evidence="1">Belongs to the inositol polyphosphate 5-phosphatase family.</text>
</comment>
<dbReference type="EMBL" id="JBBPBK010000048">
    <property type="protein sequence ID" value="KAK9266906.1"/>
    <property type="molecule type" value="Genomic_DNA"/>
</dbReference>
<dbReference type="InterPro" id="IPR045849">
    <property type="entry name" value="IP5P_plant"/>
</dbReference>
<comment type="caution">
    <text evidence="4">The sequence shown here is derived from an EMBL/GenBank/DDBJ whole genome shotgun (WGS) entry which is preliminary data.</text>
</comment>